<gene>
    <name evidence="2" type="ORF">PFLUV_G00233650</name>
</gene>
<keyword evidence="1" id="KW-0472">Membrane</keyword>
<name>A0A6A5E368_PERFL</name>
<comment type="caution">
    <text evidence="2">The sequence shown here is derived from an EMBL/GenBank/DDBJ whole genome shotgun (WGS) entry which is preliminary data.</text>
</comment>
<proteinExistence type="predicted"/>
<dbReference type="AlphaFoldDB" id="A0A6A5E368"/>
<evidence type="ECO:0000313" key="3">
    <source>
        <dbReference type="Proteomes" id="UP000465112"/>
    </source>
</evidence>
<evidence type="ECO:0000313" key="2">
    <source>
        <dbReference type="EMBL" id="KAF1374880.1"/>
    </source>
</evidence>
<evidence type="ECO:0000256" key="1">
    <source>
        <dbReference type="SAM" id="Phobius"/>
    </source>
</evidence>
<feature type="transmembrane region" description="Helical" evidence="1">
    <location>
        <begin position="182"/>
        <end position="207"/>
    </location>
</feature>
<dbReference type="EMBL" id="VHII01000020">
    <property type="protein sequence ID" value="KAF1374880.1"/>
    <property type="molecule type" value="Genomic_DNA"/>
</dbReference>
<keyword evidence="1" id="KW-0812">Transmembrane</keyword>
<accession>A0A6A5E368</accession>
<organism evidence="2 3">
    <name type="scientific">Perca fluviatilis</name>
    <name type="common">European perch</name>
    <dbReference type="NCBI Taxonomy" id="8168"/>
    <lineage>
        <taxon>Eukaryota</taxon>
        <taxon>Metazoa</taxon>
        <taxon>Chordata</taxon>
        <taxon>Craniata</taxon>
        <taxon>Vertebrata</taxon>
        <taxon>Euteleostomi</taxon>
        <taxon>Actinopterygii</taxon>
        <taxon>Neopterygii</taxon>
        <taxon>Teleostei</taxon>
        <taxon>Neoteleostei</taxon>
        <taxon>Acanthomorphata</taxon>
        <taxon>Eupercaria</taxon>
        <taxon>Perciformes</taxon>
        <taxon>Percoidei</taxon>
        <taxon>Percidae</taxon>
        <taxon>Percinae</taxon>
        <taxon>Perca</taxon>
    </lineage>
</organism>
<reference evidence="2 3" key="1">
    <citation type="submission" date="2019-06" db="EMBL/GenBank/DDBJ databases">
        <title>A chromosome-scale genome assembly of the European perch, Perca fluviatilis.</title>
        <authorList>
            <person name="Roques C."/>
            <person name="Zahm M."/>
            <person name="Cabau C."/>
            <person name="Klopp C."/>
            <person name="Bouchez O."/>
            <person name="Donnadieu C."/>
            <person name="Kuhl H."/>
            <person name="Gislard M."/>
            <person name="Guendouz S."/>
            <person name="Journot L."/>
            <person name="Haffray P."/>
            <person name="Bestin A."/>
            <person name="Morvezen R."/>
            <person name="Feron R."/>
            <person name="Wen M."/>
            <person name="Jouanno E."/>
            <person name="Herpin A."/>
            <person name="Schartl M."/>
            <person name="Postlethwait J."/>
            <person name="Schaerlinger B."/>
            <person name="Chardard D."/>
            <person name="Lecocq T."/>
            <person name="Poncet C."/>
            <person name="Jaffrelo L."/>
            <person name="Lampietro C."/>
            <person name="Guiguen Y."/>
        </authorList>
    </citation>
    <scope>NUCLEOTIDE SEQUENCE [LARGE SCALE GENOMIC DNA]</scope>
    <source>
        <tissue evidence="2">Blood</tissue>
    </source>
</reference>
<sequence>MEGKKIKPERMERKIHKPPWCRKWHSRLNIMLLVTASVADRLVGCWLERDCLPVCCRSRPHTLLTSAMEQQTITASLQSYERPDRTSPSHTINKVHAVFTENATFFFTFHSQNTLSIFCSPFLRQMLCERHDVPIGPGSEMWIYLTMQFKEIHIKKGATTSTWDVLVILPCQKCHRRLRLNVIYFSHSSIYLLNLFTNLPLNLFFYLKEKCLVCYSHLYKSQTS</sequence>
<dbReference type="Proteomes" id="UP000465112">
    <property type="component" value="Chromosome 20"/>
</dbReference>
<protein>
    <submittedName>
        <fullName evidence="2">Uncharacterized protein</fullName>
    </submittedName>
</protein>
<keyword evidence="3" id="KW-1185">Reference proteome</keyword>
<keyword evidence="1" id="KW-1133">Transmembrane helix</keyword>